<evidence type="ECO:0000313" key="2">
    <source>
        <dbReference type="Proteomes" id="UP000235145"/>
    </source>
</evidence>
<reference evidence="1 2" key="1">
    <citation type="journal article" date="2017" name="Nat. Commun.">
        <title>Genome assembly with in vitro proximity ligation data and whole-genome triplication in lettuce.</title>
        <authorList>
            <person name="Reyes-Chin-Wo S."/>
            <person name="Wang Z."/>
            <person name="Yang X."/>
            <person name="Kozik A."/>
            <person name="Arikit S."/>
            <person name="Song C."/>
            <person name="Xia L."/>
            <person name="Froenicke L."/>
            <person name="Lavelle D.O."/>
            <person name="Truco M.J."/>
            <person name="Xia R."/>
            <person name="Zhu S."/>
            <person name="Xu C."/>
            <person name="Xu H."/>
            <person name="Xu X."/>
            <person name="Cox K."/>
            <person name="Korf I."/>
            <person name="Meyers B.C."/>
            <person name="Michelmore R.W."/>
        </authorList>
    </citation>
    <scope>NUCLEOTIDE SEQUENCE [LARGE SCALE GENOMIC DNA]</scope>
    <source>
        <strain evidence="2">cv. Salinas</strain>
        <tissue evidence="1">Seedlings</tissue>
    </source>
</reference>
<protein>
    <recommendedName>
        <fullName evidence="3">Reverse transcriptase zinc-binding domain-containing protein</fullName>
    </recommendedName>
</protein>
<dbReference type="PANTHER" id="PTHR36617">
    <property type="entry name" value="PROTEIN, PUTATIVE-RELATED"/>
    <property type="match status" value="1"/>
</dbReference>
<dbReference type="Proteomes" id="UP000235145">
    <property type="component" value="Unassembled WGS sequence"/>
</dbReference>
<dbReference type="AlphaFoldDB" id="A0A9R1X2G6"/>
<dbReference type="PANTHER" id="PTHR36617:SF15">
    <property type="entry name" value="REVERSE TRANSCRIPTASE ZINC-BINDING DOMAIN-CONTAINING PROTEIN"/>
    <property type="match status" value="1"/>
</dbReference>
<accession>A0A9R1X2G6</accession>
<organism evidence="1 2">
    <name type="scientific">Lactuca sativa</name>
    <name type="common">Garden lettuce</name>
    <dbReference type="NCBI Taxonomy" id="4236"/>
    <lineage>
        <taxon>Eukaryota</taxon>
        <taxon>Viridiplantae</taxon>
        <taxon>Streptophyta</taxon>
        <taxon>Embryophyta</taxon>
        <taxon>Tracheophyta</taxon>
        <taxon>Spermatophyta</taxon>
        <taxon>Magnoliopsida</taxon>
        <taxon>eudicotyledons</taxon>
        <taxon>Gunneridae</taxon>
        <taxon>Pentapetalae</taxon>
        <taxon>asterids</taxon>
        <taxon>campanulids</taxon>
        <taxon>Asterales</taxon>
        <taxon>Asteraceae</taxon>
        <taxon>Cichorioideae</taxon>
        <taxon>Cichorieae</taxon>
        <taxon>Lactucinae</taxon>
        <taxon>Lactuca</taxon>
    </lineage>
</organism>
<gene>
    <name evidence="1" type="ORF">LSAT_V11C800412370</name>
</gene>
<comment type="caution">
    <text evidence="1">The sequence shown here is derived from an EMBL/GenBank/DDBJ whole genome shotgun (WGS) entry which is preliminary data.</text>
</comment>
<name>A0A9R1X2G6_LACSA</name>
<dbReference type="EMBL" id="NBSK02000008">
    <property type="protein sequence ID" value="KAJ0193787.1"/>
    <property type="molecule type" value="Genomic_DNA"/>
</dbReference>
<evidence type="ECO:0000313" key="1">
    <source>
        <dbReference type="EMBL" id="KAJ0193787.1"/>
    </source>
</evidence>
<sequence length="192" mass="21598">MQDLLDCLGQSFTSKNNRGLGVGCLKTQNIVILTKWLWRLSLGERALWSETIKSIHNLTNKLKVTQSKKFLPSVWNNISKVLESYGNEVIKLHDIFSIHVGNGNSTMFWIDIWLGRATLQDKFPSLFSLESNKNCPLADRCPPGGTSWSLTSKLSGLRTIVELVILTSLVADVHLNNNPNKLHFFISIDGQF</sequence>
<evidence type="ECO:0008006" key="3">
    <source>
        <dbReference type="Google" id="ProtNLM"/>
    </source>
</evidence>
<keyword evidence="2" id="KW-1185">Reference proteome</keyword>
<proteinExistence type="predicted"/>